<evidence type="ECO:0000313" key="16">
    <source>
        <dbReference type="Proteomes" id="UP000829291"/>
    </source>
</evidence>
<dbReference type="GO" id="GO:0001607">
    <property type="term" value="F:neuromedin U receptor activity"/>
    <property type="evidence" value="ECO:0007669"/>
    <property type="project" value="InterPro"/>
</dbReference>
<dbReference type="PRINTS" id="PR01565">
    <property type="entry name" value="NEUROMEDINUR"/>
</dbReference>
<dbReference type="OrthoDB" id="5950040at2759"/>
<name>A0A6J0BZU7_NEOLC</name>
<dbReference type="PRINTS" id="PR00237">
    <property type="entry name" value="GPCRRHODOPSN"/>
</dbReference>
<dbReference type="Proteomes" id="UP000829291">
    <property type="component" value="Chromosome 1"/>
</dbReference>
<dbReference type="AlphaFoldDB" id="A0A6J0BZU7"/>
<evidence type="ECO:0000256" key="3">
    <source>
        <dbReference type="ARBA" id="ARBA00022475"/>
    </source>
</evidence>
<dbReference type="InterPro" id="IPR017452">
    <property type="entry name" value="GPCR_Rhodpsn_7TM"/>
</dbReference>
<keyword evidence="4 12" id="KW-0812">Transmembrane</keyword>
<dbReference type="GO" id="GO:0005886">
    <property type="term" value="C:plasma membrane"/>
    <property type="evidence" value="ECO:0007669"/>
    <property type="project" value="UniProtKB-SubCell"/>
</dbReference>
<dbReference type="PROSITE" id="PS50262">
    <property type="entry name" value="G_PROTEIN_RECEP_F1_2"/>
    <property type="match status" value="1"/>
</dbReference>
<evidence type="ECO:0000256" key="14">
    <source>
        <dbReference type="SAM" id="Phobius"/>
    </source>
</evidence>
<keyword evidence="9 12" id="KW-0675">Receptor</keyword>
<evidence type="ECO:0000256" key="5">
    <source>
        <dbReference type="ARBA" id="ARBA00022989"/>
    </source>
</evidence>
<evidence type="ECO:0000256" key="1">
    <source>
        <dbReference type="ARBA" id="ARBA00004651"/>
    </source>
</evidence>
<dbReference type="SUPFAM" id="SSF81321">
    <property type="entry name" value="Family A G protein-coupled receptor-like"/>
    <property type="match status" value="1"/>
</dbReference>
<sequence length="612" mass="67836">MAWNNSGANLTGLFSPLDNHSAWSKDGGDAAYQMLGPRRDALYVVVPITVMYASIFLTGIIGNVSTCIVIARNKSMHTATNYYLFSLAVSDLLLLVSGLPPEIYLVWSKYPYVFGEGFCVLRGLAAETSTNATVLTITAFTVERYVAICHPFLSHTMSKLSRAIRLILVIWLVALCFAVPQALQFGIVVHPDKASDIVMCTYKTVILEHSFELSTFLFFLVPMTLITVLYALIGLKLRKSNMMKRVSGSGPNGRKGAVVTLRKDSRNCRHSTGRSSHRVLKMLVAVVVAFFICWAPFHVQRLIAIYGTNTVDHISSNSPWMAFLYLLFTYISGVLYYFSTTVNPILYNIMSNKFREAFMETLSRCCRIGGYKGRRSQRRSYSTLSRSQQRANGVFGCRNGGPHGAQESTDCSGNSQSIRDDSLQQSVSGGGGCNAVSKNPSCDSRLPMSGKRSSSRRTLSTEIGSSEANPSGVKLSSQSQRGRWSQARKSSPRREGSPHSPEGAAKVRGTAIVYYRRSGRPRNRRWWDIFKWLSGRKPVAGRGASYSPPGPLENVIVDVQINPEEYSMTPCNISNTSLRDVDHRAMDEELSAYMEEIRRRELQGEIRASGNG</sequence>
<reference evidence="17" key="1">
    <citation type="submission" date="2025-08" db="UniProtKB">
        <authorList>
            <consortium name="RefSeq"/>
        </authorList>
    </citation>
    <scope>IDENTIFICATION</scope>
    <source>
        <tissue evidence="17">Thorax and Abdomen</tissue>
    </source>
</reference>
<feature type="domain" description="G-protein coupled receptors family 1 profile" evidence="15">
    <location>
        <begin position="62"/>
        <end position="347"/>
    </location>
</feature>
<dbReference type="KEGG" id="nlo:107224299"/>
<evidence type="ECO:0000256" key="8">
    <source>
        <dbReference type="ARBA" id="ARBA00023157"/>
    </source>
</evidence>
<feature type="transmembrane region" description="Helical" evidence="14">
    <location>
        <begin position="216"/>
        <end position="235"/>
    </location>
</feature>
<dbReference type="PANTHER" id="PTHR24243">
    <property type="entry name" value="G-PROTEIN COUPLED RECEPTOR"/>
    <property type="match status" value="1"/>
</dbReference>
<dbReference type="InterPro" id="IPR000276">
    <property type="entry name" value="GPCR_Rhodpsn"/>
</dbReference>
<keyword evidence="16" id="KW-1185">Reference proteome</keyword>
<proteinExistence type="inferred from homology"/>
<dbReference type="FunCoup" id="A0A6J0BZU7">
    <property type="interactions" value="64"/>
</dbReference>
<keyword evidence="3" id="KW-1003">Cell membrane</keyword>
<dbReference type="InParanoid" id="A0A6J0BZU7"/>
<dbReference type="CDD" id="cd15134">
    <property type="entry name" value="7tmA_capaR"/>
    <property type="match status" value="1"/>
</dbReference>
<evidence type="ECO:0000256" key="7">
    <source>
        <dbReference type="ARBA" id="ARBA00023136"/>
    </source>
</evidence>
<evidence type="ECO:0000256" key="11">
    <source>
        <dbReference type="ARBA" id="ARBA00023224"/>
    </source>
</evidence>
<accession>A0A6J0BZU7</accession>
<comment type="similarity">
    <text evidence="2 12">Belongs to the G-protein coupled receptor 1 family.</text>
</comment>
<feature type="transmembrane region" description="Helical" evidence="14">
    <location>
        <begin position="82"/>
        <end position="100"/>
    </location>
</feature>
<keyword evidence="11 12" id="KW-0807">Transducer</keyword>
<dbReference type="InterPro" id="IPR005390">
    <property type="entry name" value="NeuromedU_rcpt"/>
</dbReference>
<dbReference type="PROSITE" id="PS00237">
    <property type="entry name" value="G_PROTEIN_RECEP_F1_1"/>
    <property type="match status" value="1"/>
</dbReference>
<comment type="subcellular location">
    <subcellularLocation>
        <location evidence="1">Cell membrane</location>
        <topology evidence="1">Multi-pass membrane protein</topology>
    </subcellularLocation>
</comment>
<dbReference type="Pfam" id="PF00001">
    <property type="entry name" value="7tm_1"/>
    <property type="match status" value="1"/>
</dbReference>
<evidence type="ECO:0000256" key="4">
    <source>
        <dbReference type="ARBA" id="ARBA00022692"/>
    </source>
</evidence>
<evidence type="ECO:0000256" key="12">
    <source>
        <dbReference type="RuleBase" id="RU000688"/>
    </source>
</evidence>
<evidence type="ECO:0000256" key="13">
    <source>
        <dbReference type="SAM" id="MobiDB-lite"/>
    </source>
</evidence>
<keyword evidence="10" id="KW-0325">Glycoprotein</keyword>
<feature type="transmembrane region" description="Helical" evidence="14">
    <location>
        <begin position="163"/>
        <end position="183"/>
    </location>
</feature>
<feature type="transmembrane region" description="Helical" evidence="14">
    <location>
        <begin position="279"/>
        <end position="299"/>
    </location>
</feature>
<feature type="region of interest" description="Disordered" evidence="13">
    <location>
        <begin position="392"/>
        <end position="505"/>
    </location>
</feature>
<gene>
    <name evidence="17" type="primary">LOC107224299</name>
</gene>
<evidence type="ECO:0000256" key="6">
    <source>
        <dbReference type="ARBA" id="ARBA00023040"/>
    </source>
</evidence>
<evidence type="ECO:0000313" key="17">
    <source>
        <dbReference type="RefSeq" id="XP_015519787.1"/>
    </source>
</evidence>
<keyword evidence="7 14" id="KW-0472">Membrane</keyword>
<keyword evidence="8" id="KW-1015">Disulfide bond</keyword>
<dbReference type="PANTHER" id="PTHR24243:SF208">
    <property type="entry name" value="PYROKININ-1 RECEPTOR"/>
    <property type="match status" value="1"/>
</dbReference>
<keyword evidence="6 12" id="KW-0297">G-protein coupled receptor</keyword>
<evidence type="ECO:0000256" key="10">
    <source>
        <dbReference type="ARBA" id="ARBA00023180"/>
    </source>
</evidence>
<feature type="compositionally biased region" description="Polar residues" evidence="13">
    <location>
        <begin position="406"/>
        <end position="427"/>
    </location>
</feature>
<feature type="transmembrane region" description="Helical" evidence="14">
    <location>
        <begin position="319"/>
        <end position="338"/>
    </location>
</feature>
<dbReference type="SMART" id="SM01381">
    <property type="entry name" value="7TM_GPCR_Srsx"/>
    <property type="match status" value="1"/>
</dbReference>
<evidence type="ECO:0000259" key="15">
    <source>
        <dbReference type="PROSITE" id="PS50262"/>
    </source>
</evidence>
<evidence type="ECO:0000256" key="2">
    <source>
        <dbReference type="ARBA" id="ARBA00010663"/>
    </source>
</evidence>
<evidence type="ECO:0000256" key="9">
    <source>
        <dbReference type="ARBA" id="ARBA00023170"/>
    </source>
</evidence>
<feature type="compositionally biased region" description="Polar residues" evidence="13">
    <location>
        <begin position="456"/>
        <end position="489"/>
    </location>
</feature>
<keyword evidence="5 14" id="KW-1133">Transmembrane helix</keyword>
<organism evidence="17">
    <name type="scientific">Neodiprion lecontei</name>
    <name type="common">Redheaded pine sawfly</name>
    <dbReference type="NCBI Taxonomy" id="441921"/>
    <lineage>
        <taxon>Eukaryota</taxon>
        <taxon>Metazoa</taxon>
        <taxon>Ecdysozoa</taxon>
        <taxon>Arthropoda</taxon>
        <taxon>Hexapoda</taxon>
        <taxon>Insecta</taxon>
        <taxon>Pterygota</taxon>
        <taxon>Neoptera</taxon>
        <taxon>Endopterygota</taxon>
        <taxon>Hymenoptera</taxon>
        <taxon>Tenthredinoidea</taxon>
        <taxon>Diprionidae</taxon>
        <taxon>Diprioninae</taxon>
        <taxon>Neodiprion</taxon>
    </lineage>
</organism>
<feature type="transmembrane region" description="Helical" evidence="14">
    <location>
        <begin position="41"/>
        <end position="70"/>
    </location>
</feature>
<dbReference type="RefSeq" id="XP_015519787.1">
    <property type="nucleotide sequence ID" value="XM_015664301.2"/>
</dbReference>
<dbReference type="GeneID" id="107224299"/>
<protein>
    <submittedName>
        <fullName evidence="17">Pyrokinin-1 receptor isoform X1</fullName>
    </submittedName>
</protein>
<dbReference type="Gene3D" id="1.20.1070.10">
    <property type="entry name" value="Rhodopsin 7-helix transmembrane proteins"/>
    <property type="match status" value="1"/>
</dbReference>